<evidence type="ECO:0000313" key="1">
    <source>
        <dbReference type="EMBL" id="SJM96551.1"/>
    </source>
</evidence>
<organism evidence="1 2">
    <name type="scientific">Crenothrix polyspora</name>
    <dbReference type="NCBI Taxonomy" id="360316"/>
    <lineage>
        <taxon>Bacteria</taxon>
        <taxon>Pseudomonadati</taxon>
        <taxon>Pseudomonadota</taxon>
        <taxon>Gammaproteobacteria</taxon>
        <taxon>Methylococcales</taxon>
        <taxon>Crenotrichaceae</taxon>
        <taxon>Crenothrix</taxon>
    </lineage>
</organism>
<keyword evidence="2" id="KW-1185">Reference proteome</keyword>
<reference evidence="2" key="1">
    <citation type="submission" date="2017-02" db="EMBL/GenBank/DDBJ databases">
        <authorList>
            <person name="Daims H."/>
        </authorList>
    </citation>
    <scope>NUCLEOTIDE SEQUENCE [LARGE SCALE GENOMIC DNA]</scope>
</reference>
<gene>
    <name evidence="1" type="ORF">CRENPOLYSF1_920012</name>
</gene>
<sequence length="66" mass="7387">MQTNQIVATFADRKSQDIAPIDLTNLTWYGPAKGIMDNWAKEFVAVANRKPGEKVMAKTAFTLKPF</sequence>
<evidence type="ECO:0000313" key="2">
    <source>
        <dbReference type="Proteomes" id="UP000195667"/>
    </source>
</evidence>
<dbReference type="AlphaFoldDB" id="A0A1R4HKI5"/>
<protein>
    <submittedName>
        <fullName evidence="1">Uncharacterized protein</fullName>
    </submittedName>
</protein>
<dbReference type="Proteomes" id="UP000195667">
    <property type="component" value="Unassembled WGS sequence"/>
</dbReference>
<dbReference type="EMBL" id="FUKI01000173">
    <property type="protein sequence ID" value="SJM96551.1"/>
    <property type="molecule type" value="Genomic_DNA"/>
</dbReference>
<accession>A0A1R4HKI5</accession>
<name>A0A1R4HKI5_9GAMM</name>
<proteinExistence type="predicted"/>